<dbReference type="Gene3D" id="1.10.10.160">
    <property type="match status" value="1"/>
</dbReference>
<comment type="similarity">
    <text evidence="1">Belongs to the helicase family. UvrD subfamily.</text>
</comment>
<organism evidence="13 14">
    <name type="scientific">Caballeronia telluris</name>
    <dbReference type="NCBI Taxonomy" id="326475"/>
    <lineage>
        <taxon>Bacteria</taxon>
        <taxon>Pseudomonadati</taxon>
        <taxon>Pseudomonadota</taxon>
        <taxon>Betaproteobacteria</taxon>
        <taxon>Burkholderiales</taxon>
        <taxon>Burkholderiaceae</taxon>
        <taxon>Caballeronia</taxon>
    </lineage>
</organism>
<dbReference type="GO" id="GO:0043138">
    <property type="term" value="F:3'-5' DNA helicase activity"/>
    <property type="evidence" value="ECO:0007669"/>
    <property type="project" value="UniProtKB-EC"/>
</dbReference>
<comment type="caution">
    <text evidence="13">The sequence shown here is derived from an EMBL/GenBank/DDBJ whole genome shotgun (WGS) entry which is preliminary data.</text>
</comment>
<feature type="binding site" evidence="10">
    <location>
        <begin position="89"/>
        <end position="96"/>
    </location>
    <ligand>
        <name>ATP</name>
        <dbReference type="ChEBI" id="CHEBI:30616"/>
    </ligand>
</feature>
<keyword evidence="3 10" id="KW-0378">Hydrolase</keyword>
<evidence type="ECO:0000256" key="1">
    <source>
        <dbReference type="ARBA" id="ARBA00009922"/>
    </source>
</evidence>
<dbReference type="SUPFAM" id="SSF52540">
    <property type="entry name" value="P-loop containing nucleoside triphosphate hydrolases"/>
    <property type="match status" value="1"/>
</dbReference>
<dbReference type="InterPro" id="IPR014016">
    <property type="entry name" value="UvrD-like_ATP-bd"/>
</dbReference>
<evidence type="ECO:0000256" key="9">
    <source>
        <dbReference type="ARBA" id="ARBA00048988"/>
    </source>
</evidence>
<protein>
    <recommendedName>
        <fullName evidence="8">DNA 3'-5' helicase</fullName>
        <ecNumber evidence="8">5.6.2.4</ecNumber>
    </recommendedName>
</protein>
<name>A0A158HSP7_9BURK</name>
<feature type="domain" description="UvrD-like helicase ATP-binding" evidence="11">
    <location>
        <begin position="68"/>
        <end position="360"/>
    </location>
</feature>
<dbReference type="InterPro" id="IPR027417">
    <property type="entry name" value="P-loop_NTPase"/>
</dbReference>
<evidence type="ECO:0000313" key="13">
    <source>
        <dbReference type="EMBL" id="SAL47009.1"/>
    </source>
</evidence>
<keyword evidence="14" id="KW-1185">Reference proteome</keyword>
<dbReference type="InterPro" id="IPR000212">
    <property type="entry name" value="DNA_helicase_UvrD/REP"/>
</dbReference>
<dbReference type="PROSITE" id="PS51198">
    <property type="entry name" value="UVRD_HELICASE_ATP_BIND"/>
    <property type="match status" value="1"/>
</dbReference>
<evidence type="ECO:0000256" key="7">
    <source>
        <dbReference type="ARBA" id="ARBA00034617"/>
    </source>
</evidence>
<dbReference type="AlphaFoldDB" id="A0A158HSP7"/>
<dbReference type="Proteomes" id="UP000054717">
    <property type="component" value="Unassembled WGS sequence"/>
</dbReference>
<evidence type="ECO:0000256" key="5">
    <source>
        <dbReference type="ARBA" id="ARBA00022840"/>
    </source>
</evidence>
<keyword evidence="6" id="KW-0413">Isomerase</keyword>
<dbReference type="Pfam" id="PF13361">
    <property type="entry name" value="UvrD_C"/>
    <property type="match status" value="2"/>
</dbReference>
<dbReference type="CDD" id="cd17932">
    <property type="entry name" value="DEXQc_UvrD"/>
    <property type="match status" value="1"/>
</dbReference>
<gene>
    <name evidence="13" type="ORF">AWB66_02607</name>
</gene>
<dbReference type="InterPro" id="IPR013986">
    <property type="entry name" value="DExx_box_DNA_helicase_dom_sf"/>
</dbReference>
<evidence type="ECO:0000259" key="11">
    <source>
        <dbReference type="PROSITE" id="PS51198"/>
    </source>
</evidence>
<dbReference type="EC" id="5.6.2.4" evidence="8"/>
<dbReference type="GO" id="GO:0003677">
    <property type="term" value="F:DNA binding"/>
    <property type="evidence" value="ECO:0007669"/>
    <property type="project" value="InterPro"/>
</dbReference>
<evidence type="ECO:0000256" key="8">
    <source>
        <dbReference type="ARBA" id="ARBA00034808"/>
    </source>
</evidence>
<evidence type="ECO:0000256" key="10">
    <source>
        <dbReference type="PROSITE-ProRule" id="PRU00560"/>
    </source>
</evidence>
<evidence type="ECO:0000259" key="12">
    <source>
        <dbReference type="PROSITE" id="PS51217"/>
    </source>
</evidence>
<dbReference type="PROSITE" id="PS51217">
    <property type="entry name" value="UVRD_HELICASE_CTER"/>
    <property type="match status" value="1"/>
</dbReference>
<dbReference type="GO" id="GO:0005829">
    <property type="term" value="C:cytosol"/>
    <property type="evidence" value="ECO:0007669"/>
    <property type="project" value="TreeGrafter"/>
</dbReference>
<keyword evidence="4 10" id="KW-0347">Helicase</keyword>
<reference evidence="13" key="1">
    <citation type="submission" date="2016-01" db="EMBL/GenBank/DDBJ databases">
        <authorList>
            <person name="Peeters Charlotte."/>
        </authorList>
    </citation>
    <scope>NUCLEOTIDE SEQUENCE</scope>
    <source>
        <strain evidence="13">LMG 22936</strain>
    </source>
</reference>
<dbReference type="CDD" id="cd18807">
    <property type="entry name" value="SF1_C_UvrD"/>
    <property type="match status" value="1"/>
</dbReference>
<evidence type="ECO:0000256" key="4">
    <source>
        <dbReference type="ARBA" id="ARBA00022806"/>
    </source>
</evidence>
<keyword evidence="5 10" id="KW-0067">ATP-binding</keyword>
<dbReference type="EMBL" id="FCNZ02000008">
    <property type="protein sequence ID" value="SAL47009.1"/>
    <property type="molecule type" value="Genomic_DNA"/>
</dbReference>
<accession>A0A158HSP7</accession>
<sequence length="744" mass="81624">MRGFFFFGAKSAARQALARAGCMDIQCASLCPLKPSPVLITDEIPAASDTDVASQVATYLAKLNEAQREAVEFGTDASGSPGGPLLVIAGAGSGKTNTLAHRVAHLLVKGADPHRILLLTFSRRAALEMTRRVTRIAIGALGAKSAIAQGLTWSGTFHGVGARLLRDYADLVGLSPSFTINDREDSADLMNLVRHELGLSSKEKRFPAKSTCFAIYSRVVNTGAPLATVLDQAFPWCREWEPDLRRLFAAYVNAKQSQSVLDYDDLLLYWSHLAAEPSIAADLSSRFDHVLVDEYQDTNKLQASILLSMKPDGRGLTVVGDDAQSIYSFRGATVRNILDFPNHFDPPARAVTLERNYRSTQPILEASNAVIGLASERYTKNLWTDKACAQKPRVVSVADEADQARYVVEKVLEAHEGGMTLKSQAVLFRAAHHSAALEIELTRRNIPFVKFGGLKFLDSVHVKDVLAVLRWAENPRDRVAGFRVVQLLPGIGPAIAGRVLDQVSGGATANALASFAAPARASEDWPQFVALMAKVCGRETGWPAEFEMIRRWYEPHLERNHEDAAIRHGDVLQMESIASTYPTRERFLTELTLDPPDATSDESGVPMLDEDYLILSTIHSAKGQEWRNVFVLNGVDGCIPSDLGTGSDEEIDEERRLLYVAMTRAKEDLHIVTPQRFYVHNQTHMGDRHVWASRTRFIPAQLMDRFEAAAWPPVPVAAPPTAAGLAAAAKAKIDIAARLKGMWE</sequence>
<comment type="catalytic activity">
    <reaction evidence="9">
        <text>ATP + H2O = ADP + phosphate + H(+)</text>
        <dbReference type="Rhea" id="RHEA:13065"/>
        <dbReference type="ChEBI" id="CHEBI:15377"/>
        <dbReference type="ChEBI" id="CHEBI:15378"/>
        <dbReference type="ChEBI" id="CHEBI:30616"/>
        <dbReference type="ChEBI" id="CHEBI:43474"/>
        <dbReference type="ChEBI" id="CHEBI:456216"/>
        <dbReference type="EC" id="5.6.2.4"/>
    </reaction>
</comment>
<dbReference type="Gene3D" id="3.40.50.300">
    <property type="entry name" value="P-loop containing nucleotide triphosphate hydrolases"/>
    <property type="match status" value="2"/>
</dbReference>
<dbReference type="PANTHER" id="PTHR11070:SF3">
    <property type="entry name" value="DNA 3'-5' HELICASE"/>
    <property type="match status" value="1"/>
</dbReference>
<dbReference type="Pfam" id="PF00580">
    <property type="entry name" value="UvrD-helicase"/>
    <property type="match status" value="1"/>
</dbReference>
<dbReference type="PANTHER" id="PTHR11070">
    <property type="entry name" value="UVRD / RECB / PCRA DNA HELICASE FAMILY MEMBER"/>
    <property type="match status" value="1"/>
</dbReference>
<dbReference type="GO" id="GO:0016887">
    <property type="term" value="F:ATP hydrolysis activity"/>
    <property type="evidence" value="ECO:0007669"/>
    <property type="project" value="RHEA"/>
</dbReference>
<evidence type="ECO:0000256" key="2">
    <source>
        <dbReference type="ARBA" id="ARBA00022741"/>
    </source>
</evidence>
<dbReference type="STRING" id="326475.AWB66_02607"/>
<evidence type="ECO:0000256" key="6">
    <source>
        <dbReference type="ARBA" id="ARBA00023235"/>
    </source>
</evidence>
<comment type="catalytic activity">
    <reaction evidence="7">
        <text>Couples ATP hydrolysis with the unwinding of duplex DNA by translocating in the 3'-5' direction.</text>
        <dbReference type="EC" id="5.6.2.4"/>
    </reaction>
</comment>
<keyword evidence="2 10" id="KW-0547">Nucleotide-binding</keyword>
<proteinExistence type="inferred from homology"/>
<dbReference type="GO" id="GO:0000725">
    <property type="term" value="P:recombinational repair"/>
    <property type="evidence" value="ECO:0007669"/>
    <property type="project" value="TreeGrafter"/>
</dbReference>
<dbReference type="InterPro" id="IPR014017">
    <property type="entry name" value="DNA_helicase_UvrD-like_C"/>
</dbReference>
<evidence type="ECO:0000256" key="3">
    <source>
        <dbReference type="ARBA" id="ARBA00022801"/>
    </source>
</evidence>
<feature type="domain" description="UvrD-like helicase C-terminal" evidence="12">
    <location>
        <begin position="361"/>
        <end position="623"/>
    </location>
</feature>
<dbReference type="Gene3D" id="1.10.486.10">
    <property type="entry name" value="PCRA, domain 4"/>
    <property type="match status" value="1"/>
</dbReference>
<evidence type="ECO:0000313" key="14">
    <source>
        <dbReference type="Proteomes" id="UP000054717"/>
    </source>
</evidence>
<dbReference type="GO" id="GO:0005524">
    <property type="term" value="F:ATP binding"/>
    <property type="evidence" value="ECO:0007669"/>
    <property type="project" value="UniProtKB-UniRule"/>
</dbReference>